<sequence>MYRLIFFILFFVLVASKSSYGQLRDSIHSGVIYVPQKIIRGDTVPHVYIDEIKVVTPWVFKNKREQRRYGRLVINIKKTLPYARLARNKIDEIAASLDTIKGEKHRKQFVKQSEKELFNEFEQPLKKLTYSQGRMLIKLIDRETGDTSYQLIKELKGGFSAFMWQSVARIFGSNLKAEYNSKGSEAMVEHIILMIDNGLL</sequence>
<reference evidence="1 2" key="1">
    <citation type="submission" date="2017-05" db="EMBL/GenBank/DDBJ databases">
        <authorList>
            <person name="Varghese N."/>
            <person name="Submissions S."/>
        </authorList>
    </citation>
    <scope>NUCLEOTIDE SEQUENCE [LARGE SCALE GENOMIC DNA]</scope>
    <source>
        <strain evidence="1 2">DSM 27040</strain>
    </source>
</reference>
<evidence type="ECO:0000313" key="1">
    <source>
        <dbReference type="EMBL" id="SMO44111.1"/>
    </source>
</evidence>
<proteinExistence type="predicted"/>
<organism evidence="1 2">
    <name type="scientific">Saccharicrinis carchari</name>
    <dbReference type="NCBI Taxonomy" id="1168039"/>
    <lineage>
        <taxon>Bacteria</taxon>
        <taxon>Pseudomonadati</taxon>
        <taxon>Bacteroidota</taxon>
        <taxon>Bacteroidia</taxon>
        <taxon>Marinilabiliales</taxon>
        <taxon>Marinilabiliaceae</taxon>
        <taxon>Saccharicrinis</taxon>
    </lineage>
</organism>
<accession>A0A521BAT8</accession>
<evidence type="ECO:0008006" key="3">
    <source>
        <dbReference type="Google" id="ProtNLM"/>
    </source>
</evidence>
<dbReference type="OrthoDB" id="1491885at2"/>
<gene>
    <name evidence="1" type="ORF">SAMN06265379_101828</name>
</gene>
<dbReference type="RefSeq" id="WP_142532157.1">
    <property type="nucleotide sequence ID" value="NZ_FXTB01000001.1"/>
</dbReference>
<evidence type="ECO:0000313" key="2">
    <source>
        <dbReference type="Proteomes" id="UP000319040"/>
    </source>
</evidence>
<dbReference type="InterPro" id="IPR025636">
    <property type="entry name" value="DUF4294"/>
</dbReference>
<dbReference type="Proteomes" id="UP000319040">
    <property type="component" value="Unassembled WGS sequence"/>
</dbReference>
<keyword evidence="2" id="KW-1185">Reference proteome</keyword>
<name>A0A521BAT8_SACCC</name>
<dbReference type="AlphaFoldDB" id="A0A521BAT8"/>
<dbReference type="EMBL" id="FXTB01000001">
    <property type="protein sequence ID" value="SMO44111.1"/>
    <property type="molecule type" value="Genomic_DNA"/>
</dbReference>
<protein>
    <recommendedName>
        <fullName evidence="3">DUF4294 domain-containing protein</fullName>
    </recommendedName>
</protein>
<dbReference type="Pfam" id="PF14127">
    <property type="entry name" value="DUF4294"/>
    <property type="match status" value="1"/>
</dbReference>